<gene>
    <name evidence="4" type="ORF">CYLTODRAFT_444134</name>
</gene>
<evidence type="ECO:0000313" key="4">
    <source>
        <dbReference type="EMBL" id="KIY67279.1"/>
    </source>
</evidence>
<proteinExistence type="predicted"/>
<accession>A0A0D7BAV3</accession>
<evidence type="ECO:0000256" key="1">
    <source>
        <dbReference type="ARBA" id="ARBA00022729"/>
    </source>
</evidence>
<dbReference type="Pfam" id="PF10342">
    <property type="entry name" value="Kre9_KNH"/>
    <property type="match status" value="1"/>
</dbReference>
<sequence length="220" mass="22570">MLVLSLVTVLAAASFASADVSITFPVETSTMSGGWAYNVTWLDNGKTSYTYEEFGPATFSIAVGDAETQVILQTIGTDIDLNSQMFEFKVDAAIGPNSDAYFIRVDSTSYIDPATGYNAQAFSAKYNFDQMTGEFDASTAAIAASNNEGSSSSASVKPTSSASVKKWTTHSTETVAAASASASAGTAGSLSATGENGAAGMSNNMWLGIGLGAAIGLTFV</sequence>
<protein>
    <recommendedName>
        <fullName evidence="3">Yeast cell wall synthesis Kre9/Knh1-like N-terminal domain-containing protein</fullName>
    </recommendedName>
</protein>
<dbReference type="OrthoDB" id="2432613at2759"/>
<feature type="signal peptide" evidence="2">
    <location>
        <begin position="1"/>
        <end position="18"/>
    </location>
</feature>
<dbReference type="PANTHER" id="PTHR28154">
    <property type="entry name" value="CELL WALL SYNTHESIS PROTEIN KNH1-RELATED"/>
    <property type="match status" value="1"/>
</dbReference>
<evidence type="ECO:0000313" key="5">
    <source>
        <dbReference type="Proteomes" id="UP000054007"/>
    </source>
</evidence>
<dbReference type="InterPro" id="IPR018466">
    <property type="entry name" value="Kre9/Knh1-like_N"/>
</dbReference>
<dbReference type="STRING" id="1314674.A0A0D7BAV3"/>
<dbReference type="GO" id="GO:0006078">
    <property type="term" value="P:(1-&gt;6)-beta-D-glucan biosynthetic process"/>
    <property type="evidence" value="ECO:0007669"/>
    <property type="project" value="InterPro"/>
</dbReference>
<dbReference type="Proteomes" id="UP000054007">
    <property type="component" value="Unassembled WGS sequence"/>
</dbReference>
<organism evidence="4 5">
    <name type="scientific">Cylindrobasidium torrendii FP15055 ss-10</name>
    <dbReference type="NCBI Taxonomy" id="1314674"/>
    <lineage>
        <taxon>Eukaryota</taxon>
        <taxon>Fungi</taxon>
        <taxon>Dikarya</taxon>
        <taxon>Basidiomycota</taxon>
        <taxon>Agaricomycotina</taxon>
        <taxon>Agaricomycetes</taxon>
        <taxon>Agaricomycetidae</taxon>
        <taxon>Agaricales</taxon>
        <taxon>Marasmiineae</taxon>
        <taxon>Physalacriaceae</taxon>
        <taxon>Cylindrobasidium</taxon>
    </lineage>
</organism>
<keyword evidence="5" id="KW-1185">Reference proteome</keyword>
<feature type="chain" id="PRO_5002316895" description="Yeast cell wall synthesis Kre9/Knh1-like N-terminal domain-containing protein" evidence="2">
    <location>
        <begin position="19"/>
        <end position="220"/>
    </location>
</feature>
<feature type="domain" description="Yeast cell wall synthesis Kre9/Knh1-like N-terminal" evidence="3">
    <location>
        <begin position="25"/>
        <end position="111"/>
    </location>
</feature>
<reference evidence="4 5" key="1">
    <citation type="journal article" date="2015" name="Fungal Genet. Biol.">
        <title>Evolution of novel wood decay mechanisms in Agaricales revealed by the genome sequences of Fistulina hepatica and Cylindrobasidium torrendii.</title>
        <authorList>
            <person name="Floudas D."/>
            <person name="Held B.W."/>
            <person name="Riley R."/>
            <person name="Nagy L.G."/>
            <person name="Koehler G."/>
            <person name="Ransdell A.S."/>
            <person name="Younus H."/>
            <person name="Chow J."/>
            <person name="Chiniquy J."/>
            <person name="Lipzen A."/>
            <person name="Tritt A."/>
            <person name="Sun H."/>
            <person name="Haridas S."/>
            <person name="LaButti K."/>
            <person name="Ohm R.A."/>
            <person name="Kues U."/>
            <person name="Blanchette R.A."/>
            <person name="Grigoriev I.V."/>
            <person name="Minto R.E."/>
            <person name="Hibbett D.S."/>
        </authorList>
    </citation>
    <scope>NUCLEOTIDE SEQUENCE [LARGE SCALE GENOMIC DNA]</scope>
    <source>
        <strain evidence="4 5">FP15055 ss-10</strain>
    </source>
</reference>
<dbReference type="GO" id="GO:0042546">
    <property type="term" value="P:cell wall biogenesis"/>
    <property type="evidence" value="ECO:0007669"/>
    <property type="project" value="InterPro"/>
</dbReference>
<dbReference type="InterPro" id="IPR045328">
    <property type="entry name" value="Kre9/Knh1"/>
</dbReference>
<name>A0A0D7BAV3_9AGAR</name>
<evidence type="ECO:0000256" key="2">
    <source>
        <dbReference type="SAM" id="SignalP"/>
    </source>
</evidence>
<dbReference type="PANTHER" id="PTHR28154:SF1">
    <property type="entry name" value="CELL WALL SYNTHESIS PROTEIN KNH1-RELATED"/>
    <property type="match status" value="1"/>
</dbReference>
<evidence type="ECO:0000259" key="3">
    <source>
        <dbReference type="Pfam" id="PF10342"/>
    </source>
</evidence>
<keyword evidence="1 2" id="KW-0732">Signal</keyword>
<dbReference type="AlphaFoldDB" id="A0A0D7BAV3"/>
<dbReference type="EMBL" id="KN880530">
    <property type="protein sequence ID" value="KIY67279.1"/>
    <property type="molecule type" value="Genomic_DNA"/>
</dbReference>